<dbReference type="InterPro" id="IPR022412">
    <property type="entry name" value="Quinolinate_PRibosylTrfase_N"/>
</dbReference>
<accession>A0A1D8GK40</accession>
<dbReference type="KEGG" id="gfe:Gferi_17955"/>
<evidence type="ECO:0000313" key="7">
    <source>
        <dbReference type="EMBL" id="AOT71273.1"/>
    </source>
</evidence>
<reference evidence="7 8" key="1">
    <citation type="submission" date="2016-09" db="EMBL/GenBank/DDBJ databases">
        <title>Genomic analysis reveals versatility of anaerobic energy metabolism of Geosporobacter ferrireducens IRF9 of phylum Firmicutes.</title>
        <authorList>
            <person name="Kim S.-J."/>
        </authorList>
    </citation>
    <scope>NUCLEOTIDE SEQUENCE [LARGE SCALE GENOMIC DNA]</scope>
    <source>
        <strain evidence="7 8">IRF9</strain>
    </source>
</reference>
<dbReference type="InterPro" id="IPR013785">
    <property type="entry name" value="Aldolase_TIM"/>
</dbReference>
<dbReference type="EMBL" id="CP017269">
    <property type="protein sequence ID" value="AOT71273.1"/>
    <property type="molecule type" value="Genomic_DNA"/>
</dbReference>
<keyword evidence="2" id="KW-0328">Glycosyltransferase</keyword>
<evidence type="ECO:0000256" key="2">
    <source>
        <dbReference type="ARBA" id="ARBA00022676"/>
    </source>
</evidence>
<dbReference type="RefSeq" id="WP_069978929.1">
    <property type="nucleotide sequence ID" value="NZ_CP017269.1"/>
</dbReference>
<dbReference type="PANTHER" id="PTHR32179:SF3">
    <property type="entry name" value="NICOTINATE-NUCLEOTIDE PYROPHOSPHORYLASE [CARBOXYLATING]"/>
    <property type="match status" value="1"/>
</dbReference>
<evidence type="ECO:0000256" key="4">
    <source>
        <dbReference type="ARBA" id="ARBA00047445"/>
    </source>
</evidence>
<keyword evidence="8" id="KW-1185">Reference proteome</keyword>
<dbReference type="GO" id="GO:0004514">
    <property type="term" value="F:nicotinate-nucleotide diphosphorylase (carboxylating) activity"/>
    <property type="evidence" value="ECO:0007669"/>
    <property type="project" value="UniProtKB-EC"/>
</dbReference>
<dbReference type="OrthoDB" id="1677778at2"/>
<dbReference type="Pfam" id="PF01729">
    <property type="entry name" value="QRPTase_C"/>
    <property type="match status" value="1"/>
</dbReference>
<evidence type="ECO:0000256" key="1">
    <source>
        <dbReference type="ARBA" id="ARBA00009400"/>
    </source>
</evidence>
<feature type="domain" description="Quinolinate phosphoribosyl transferase N-terminal" evidence="6">
    <location>
        <begin position="6"/>
        <end position="87"/>
    </location>
</feature>
<dbReference type="Pfam" id="PF02749">
    <property type="entry name" value="QRPTase_N"/>
    <property type="match status" value="1"/>
</dbReference>
<dbReference type="InterPro" id="IPR037128">
    <property type="entry name" value="Quinolinate_PRibosylTase_N_sf"/>
</dbReference>
<dbReference type="Gene3D" id="3.90.1170.20">
    <property type="entry name" value="Quinolinate phosphoribosyl transferase, N-terminal domain"/>
    <property type="match status" value="1"/>
</dbReference>
<gene>
    <name evidence="7" type="ORF">Gferi_17955</name>
</gene>
<protein>
    <submittedName>
        <fullName evidence="7">Quinolinate phosphoribosyl transferase</fullName>
    </submittedName>
</protein>
<dbReference type="InterPro" id="IPR027277">
    <property type="entry name" value="NadC/ModD"/>
</dbReference>
<dbReference type="GO" id="GO:0005737">
    <property type="term" value="C:cytoplasm"/>
    <property type="evidence" value="ECO:0007669"/>
    <property type="project" value="TreeGrafter"/>
</dbReference>
<organism evidence="7 8">
    <name type="scientific">Geosporobacter ferrireducens</name>
    <dbReference type="NCBI Taxonomy" id="1424294"/>
    <lineage>
        <taxon>Bacteria</taxon>
        <taxon>Bacillati</taxon>
        <taxon>Bacillota</taxon>
        <taxon>Clostridia</taxon>
        <taxon>Peptostreptococcales</taxon>
        <taxon>Thermotaleaceae</taxon>
        <taxon>Geosporobacter</taxon>
    </lineage>
</organism>
<comment type="catalytic activity">
    <reaction evidence="4">
        <text>nicotinate beta-D-ribonucleotide + CO2 + diphosphate = quinolinate + 5-phospho-alpha-D-ribose 1-diphosphate + 2 H(+)</text>
        <dbReference type="Rhea" id="RHEA:12733"/>
        <dbReference type="ChEBI" id="CHEBI:15378"/>
        <dbReference type="ChEBI" id="CHEBI:16526"/>
        <dbReference type="ChEBI" id="CHEBI:29959"/>
        <dbReference type="ChEBI" id="CHEBI:33019"/>
        <dbReference type="ChEBI" id="CHEBI:57502"/>
        <dbReference type="ChEBI" id="CHEBI:58017"/>
        <dbReference type="EC" id="2.4.2.19"/>
    </reaction>
</comment>
<dbReference type="PANTHER" id="PTHR32179">
    <property type="entry name" value="NICOTINATE-NUCLEOTIDE PYROPHOSPHORYLASE [CARBOXYLATING]"/>
    <property type="match status" value="1"/>
</dbReference>
<dbReference type="Proteomes" id="UP000095743">
    <property type="component" value="Chromosome"/>
</dbReference>
<evidence type="ECO:0000313" key="8">
    <source>
        <dbReference type="Proteomes" id="UP000095743"/>
    </source>
</evidence>
<dbReference type="AlphaFoldDB" id="A0A1D8GK40"/>
<evidence type="ECO:0000259" key="6">
    <source>
        <dbReference type="Pfam" id="PF02749"/>
    </source>
</evidence>
<dbReference type="InterPro" id="IPR002638">
    <property type="entry name" value="Quinolinate_PRibosylTrfase_C"/>
</dbReference>
<dbReference type="SUPFAM" id="SSF51690">
    <property type="entry name" value="Nicotinate/Quinolinate PRTase C-terminal domain-like"/>
    <property type="match status" value="1"/>
</dbReference>
<dbReference type="SUPFAM" id="SSF54675">
    <property type="entry name" value="Nicotinate/Quinolinate PRTase N-terminal domain-like"/>
    <property type="match status" value="1"/>
</dbReference>
<dbReference type="InterPro" id="IPR036068">
    <property type="entry name" value="Nicotinate_pribotase-like_C"/>
</dbReference>
<keyword evidence="3 7" id="KW-0808">Transferase</keyword>
<dbReference type="Gene3D" id="3.20.20.70">
    <property type="entry name" value="Aldolase class I"/>
    <property type="match status" value="1"/>
</dbReference>
<dbReference type="GO" id="GO:0034213">
    <property type="term" value="P:quinolinate catabolic process"/>
    <property type="evidence" value="ECO:0007669"/>
    <property type="project" value="TreeGrafter"/>
</dbReference>
<evidence type="ECO:0000256" key="3">
    <source>
        <dbReference type="ARBA" id="ARBA00022679"/>
    </source>
</evidence>
<dbReference type="GO" id="GO:0009435">
    <property type="term" value="P:NAD+ biosynthetic process"/>
    <property type="evidence" value="ECO:0007669"/>
    <property type="project" value="InterPro"/>
</dbReference>
<proteinExistence type="inferred from homology"/>
<comment type="similarity">
    <text evidence="1">Belongs to the NadC/ModD family.</text>
</comment>
<name>A0A1D8GK40_9FIRM</name>
<sequence>MKDIRDVIFKNIIDQKFQAVLIPERDGCIAGVADAIKQAEEIGVELALYNKEGDWITKEKPIGMVTATPKNIALAEEKIIGNLAKFSGIATAAKRAVELANGKVEIVSGSWKKMPPTMKDGVRTAIIAGGASFRITSNKMIYLDKNYIKMLGSIPAALETVKEFTDFIKVVQIKGKQFTIEEETRQAMENGCGLLMVDTGNVEDVIRCSNTVKAMGLRKQAKIAFAGGVKIDKIKEFTELDIDVLDIGKEIVDALLLDIRLDVV</sequence>
<evidence type="ECO:0000259" key="5">
    <source>
        <dbReference type="Pfam" id="PF01729"/>
    </source>
</evidence>
<dbReference type="STRING" id="1424294.Gferi_17955"/>
<feature type="domain" description="Quinolinate phosphoribosyl transferase C-terminal" evidence="5">
    <location>
        <begin position="89"/>
        <end position="262"/>
    </location>
</feature>